<evidence type="ECO:0000313" key="3">
    <source>
        <dbReference type="Proteomes" id="UP000094056"/>
    </source>
</evidence>
<organism evidence="2 3">
    <name type="scientific">Candidatus Scalindua rubra</name>
    <dbReference type="NCBI Taxonomy" id="1872076"/>
    <lineage>
        <taxon>Bacteria</taxon>
        <taxon>Pseudomonadati</taxon>
        <taxon>Planctomycetota</taxon>
        <taxon>Candidatus Brocadiia</taxon>
        <taxon>Candidatus Brocadiales</taxon>
        <taxon>Candidatus Scalinduaceae</taxon>
        <taxon>Candidatus Scalindua</taxon>
    </lineage>
</organism>
<comment type="caution">
    <text evidence="2">The sequence shown here is derived from an EMBL/GenBank/DDBJ whole genome shotgun (WGS) entry which is preliminary data.</text>
</comment>
<dbReference type="Proteomes" id="UP000094056">
    <property type="component" value="Unassembled WGS sequence"/>
</dbReference>
<protein>
    <submittedName>
        <fullName evidence="2">Uncharacterized protein</fullName>
    </submittedName>
</protein>
<evidence type="ECO:0000256" key="1">
    <source>
        <dbReference type="SAM" id="Phobius"/>
    </source>
</evidence>
<evidence type="ECO:0000313" key="2">
    <source>
        <dbReference type="EMBL" id="ODS32274.1"/>
    </source>
</evidence>
<feature type="transmembrane region" description="Helical" evidence="1">
    <location>
        <begin position="20"/>
        <end position="38"/>
    </location>
</feature>
<dbReference type="AlphaFoldDB" id="A0A1E3XBE4"/>
<gene>
    <name evidence="2" type="ORF">SCARUB_02576</name>
</gene>
<dbReference type="EMBL" id="MAYW01000069">
    <property type="protein sequence ID" value="ODS32274.1"/>
    <property type="molecule type" value="Genomic_DNA"/>
</dbReference>
<keyword evidence="1" id="KW-0472">Membrane</keyword>
<keyword evidence="1" id="KW-0812">Transmembrane</keyword>
<accession>A0A1E3XBE4</accession>
<sequence>MNFIEFIEKYPKKLKEPFTWVILFIGFGIGFYVRSLMLSDLQNELALKEDRIKQLEQLNEPYNKLDKDQKKFIKALVKYCKTKNIAKIVISRNGKIYKDNINVIHEFLEKDPNSFTSSQFESFIMSLPKEYVFNIPEARYGSPFVLKPTDKAKRKL</sequence>
<reference evidence="2 3" key="1">
    <citation type="submission" date="2016-07" db="EMBL/GenBank/DDBJ databases">
        <title>Draft genome of Scalindua rubra, obtained from a brine-seawater interface in the Red Sea, sheds light on salt adaptation in anammox bacteria.</title>
        <authorList>
            <person name="Speth D.R."/>
            <person name="Lagkouvardos I."/>
            <person name="Wang Y."/>
            <person name="Qian P.-Y."/>
            <person name="Dutilh B.E."/>
            <person name="Jetten M.S."/>
        </authorList>
    </citation>
    <scope>NUCLEOTIDE SEQUENCE [LARGE SCALE GENOMIC DNA]</scope>
    <source>
        <strain evidence="2">BSI-1</strain>
    </source>
</reference>
<keyword evidence="1" id="KW-1133">Transmembrane helix</keyword>
<name>A0A1E3XBE4_9BACT</name>
<proteinExistence type="predicted"/>